<reference evidence="4" key="1">
    <citation type="submission" date="2017-02" db="UniProtKB">
        <authorList>
            <consortium name="WormBaseParasite"/>
        </authorList>
    </citation>
    <scope>IDENTIFICATION</scope>
</reference>
<evidence type="ECO:0000313" key="2">
    <source>
        <dbReference type="EMBL" id="VDM62374.1"/>
    </source>
</evidence>
<evidence type="ECO:0000313" key="4">
    <source>
        <dbReference type="WBParaSite" id="ACOC_0001078801-mRNA-1"/>
    </source>
</evidence>
<dbReference type="AlphaFoldDB" id="A0A0R3PX33"/>
<dbReference type="Proteomes" id="UP000267027">
    <property type="component" value="Unassembled WGS sequence"/>
</dbReference>
<evidence type="ECO:0000313" key="3">
    <source>
        <dbReference type="Proteomes" id="UP000267027"/>
    </source>
</evidence>
<dbReference type="Pfam" id="PF10230">
    <property type="entry name" value="LIDHydrolase"/>
    <property type="match status" value="1"/>
</dbReference>
<dbReference type="WBParaSite" id="ACOC_0001078801-mRNA-1">
    <property type="protein sequence ID" value="ACOC_0001078801-mRNA-1"/>
    <property type="gene ID" value="ACOC_0001078801"/>
</dbReference>
<dbReference type="GO" id="GO:0005811">
    <property type="term" value="C:lipid droplet"/>
    <property type="evidence" value="ECO:0007669"/>
    <property type="project" value="InterPro"/>
</dbReference>
<dbReference type="PANTHER" id="PTHR13390:SF0">
    <property type="entry name" value="LIPID DROPLET-ASSOCIATED HYDROLASE"/>
    <property type="match status" value="1"/>
</dbReference>
<reference evidence="2 3" key="2">
    <citation type="submission" date="2018-11" db="EMBL/GenBank/DDBJ databases">
        <authorList>
            <consortium name="Pathogen Informatics"/>
        </authorList>
    </citation>
    <scope>NUCLEOTIDE SEQUENCE [LARGE SCALE GENOMIC DNA]</scope>
    <source>
        <strain evidence="2 3">Costa Rica</strain>
    </source>
</reference>
<dbReference type="InterPro" id="IPR019363">
    <property type="entry name" value="LDAH"/>
</dbReference>
<organism evidence="4">
    <name type="scientific">Angiostrongylus costaricensis</name>
    <name type="common">Nematode worm</name>
    <dbReference type="NCBI Taxonomy" id="334426"/>
    <lineage>
        <taxon>Eukaryota</taxon>
        <taxon>Metazoa</taxon>
        <taxon>Ecdysozoa</taxon>
        <taxon>Nematoda</taxon>
        <taxon>Chromadorea</taxon>
        <taxon>Rhabditida</taxon>
        <taxon>Rhabditina</taxon>
        <taxon>Rhabditomorpha</taxon>
        <taxon>Strongyloidea</taxon>
        <taxon>Metastrongylidae</taxon>
        <taxon>Angiostrongylus</taxon>
    </lineage>
</organism>
<dbReference type="EMBL" id="UYYA01004544">
    <property type="protein sequence ID" value="VDM62374.1"/>
    <property type="molecule type" value="Genomic_DNA"/>
</dbReference>
<evidence type="ECO:0000256" key="1">
    <source>
        <dbReference type="ARBA" id="ARBA00022801"/>
    </source>
</evidence>
<dbReference type="GO" id="GO:0016298">
    <property type="term" value="F:lipase activity"/>
    <property type="evidence" value="ECO:0007669"/>
    <property type="project" value="InterPro"/>
</dbReference>
<keyword evidence="1" id="KW-0378">Hydrolase</keyword>
<dbReference type="GO" id="GO:0019915">
    <property type="term" value="P:lipid storage"/>
    <property type="evidence" value="ECO:0007669"/>
    <property type="project" value="InterPro"/>
</dbReference>
<sequence length="272" mass="30893">MAVIGFQVEGKLAPAYQNTDEMQTVIGFAPLYLEAGHLDVSYGDVRPSEKSVCERGNSTNSAFVVSQFEERPARHSSSEWRTPWSTAAMMLLCKIGRCVDWVVVRGRWTIISLMSTDPSSESFCEMRDNIANRNPGNDGPYADFGLKLLRCLLSRDERVGYPKRYYLFHTVSHLNHVVLPDELRCSGKHSHCDRFKLDDQVQHKYDPAREHLPRAQKANVLGHSIGAYMMLRLLPYMKDDFNVKNAMGLFPTVEKMAESPNGVRLERVLAHD</sequence>
<dbReference type="PANTHER" id="PTHR13390">
    <property type="entry name" value="LIPASE"/>
    <property type="match status" value="1"/>
</dbReference>
<keyword evidence="3" id="KW-1185">Reference proteome</keyword>
<protein>
    <submittedName>
        <fullName evidence="4">Lipid droplet-associated serine hydrolase</fullName>
    </submittedName>
</protein>
<name>A0A0R3PX33_ANGCS</name>
<proteinExistence type="predicted"/>
<dbReference type="OrthoDB" id="448051at2759"/>
<accession>A0A0R3PX33</accession>
<gene>
    <name evidence="2" type="ORF">ACOC_LOCUS10789</name>
</gene>